<feature type="compositionally biased region" description="Polar residues" evidence="1">
    <location>
        <begin position="157"/>
        <end position="177"/>
    </location>
</feature>
<keyword evidence="3" id="KW-1185">Reference proteome</keyword>
<evidence type="ECO:0000313" key="2">
    <source>
        <dbReference type="EMBL" id="USR93000.1"/>
    </source>
</evidence>
<evidence type="ECO:0000256" key="1">
    <source>
        <dbReference type="SAM" id="MobiDB-lite"/>
    </source>
</evidence>
<accession>A0ABY5AUU0</accession>
<protein>
    <recommendedName>
        <fullName evidence="4">Tetratricopeptide repeat protein</fullName>
    </recommendedName>
</protein>
<evidence type="ECO:0000313" key="3">
    <source>
        <dbReference type="Proteomes" id="UP001056708"/>
    </source>
</evidence>
<dbReference type="RefSeq" id="WP_252665175.1">
    <property type="nucleotide sequence ID" value="NZ_CP098611.1"/>
</dbReference>
<dbReference type="Proteomes" id="UP001056708">
    <property type="component" value="Chromosome"/>
</dbReference>
<proteinExistence type="predicted"/>
<evidence type="ECO:0008006" key="4">
    <source>
        <dbReference type="Google" id="ProtNLM"/>
    </source>
</evidence>
<name>A0ABY5AUU0_9CYAN</name>
<feature type="region of interest" description="Disordered" evidence="1">
    <location>
        <begin position="145"/>
        <end position="177"/>
    </location>
</feature>
<reference evidence="2" key="1">
    <citation type="submission" date="2022-06" db="EMBL/GenBank/DDBJ databases">
        <title>Genome sequence of Phormidium yuhuli AB48 isolated from an industrial photobioreactor environment.</title>
        <authorList>
            <person name="Qiu Y."/>
            <person name="Noonan A.J.C."/>
            <person name="Dofher K."/>
            <person name="Koch M."/>
            <person name="Kieft B."/>
            <person name="Lin X."/>
            <person name="Ziels R.M."/>
            <person name="Hallam S.J."/>
        </authorList>
    </citation>
    <scope>NUCLEOTIDE SEQUENCE</scope>
    <source>
        <strain evidence="2">AB48</strain>
    </source>
</reference>
<sequence>MADLTPLTEPQPCANPALPLVRQAYLPPPQRALVHEHLPLPPAPRKMVIHGEPDEDKTPAWCYVLGTSAGITAVLLASQYYGQQLFRAEANREFPPLPENLAETDPDLVLTPSTVAPEVWGELAQQELEIWKQDLTSFAQAVQARVQPKPRGDHRPNTINASSSTPTAEASHEQPAQQILQQAFNRAEKRDFASAIALLNQISENTPVSELAQTKLLEYQQKRNTQADYWLYRAKFLAYVDDFAGAIGYLRQIPQETNAHREAQQYLALYRQAREEQAQDLLQQAADFAEQGNLATATRLLRLIPQEAAAYGTAKNRLIDYSRQLYLARQENRSQS</sequence>
<organism evidence="2 3">
    <name type="scientific">Phormidium yuhuli AB48</name>
    <dbReference type="NCBI Taxonomy" id="2940671"/>
    <lineage>
        <taxon>Bacteria</taxon>
        <taxon>Bacillati</taxon>
        <taxon>Cyanobacteriota</taxon>
        <taxon>Cyanophyceae</taxon>
        <taxon>Oscillatoriophycideae</taxon>
        <taxon>Oscillatoriales</taxon>
        <taxon>Oscillatoriaceae</taxon>
        <taxon>Phormidium</taxon>
        <taxon>Phormidium yuhuli</taxon>
    </lineage>
</organism>
<dbReference type="EMBL" id="CP098611">
    <property type="protein sequence ID" value="USR93000.1"/>
    <property type="molecule type" value="Genomic_DNA"/>
</dbReference>
<gene>
    <name evidence="2" type="ORF">NEA10_09890</name>
</gene>